<keyword evidence="1" id="KW-1133">Transmembrane helix</keyword>
<name>A0AAV6Z017_ENGPU</name>
<evidence type="ECO:0008006" key="4">
    <source>
        <dbReference type="Google" id="ProtNLM"/>
    </source>
</evidence>
<keyword evidence="1" id="KW-0472">Membrane</keyword>
<gene>
    <name evidence="2" type="ORF">GDO81_018893</name>
</gene>
<reference evidence="2" key="1">
    <citation type="thesis" date="2020" institute="ProQuest LLC" country="789 East Eisenhower Parkway, Ann Arbor, MI, USA">
        <title>Comparative Genomics and Chromosome Evolution.</title>
        <authorList>
            <person name="Mudd A.B."/>
        </authorList>
    </citation>
    <scope>NUCLEOTIDE SEQUENCE</scope>
    <source>
        <strain evidence="2">237g6f4</strain>
        <tissue evidence="2">Blood</tissue>
    </source>
</reference>
<accession>A0AAV6Z017</accession>
<comment type="caution">
    <text evidence="2">The sequence shown here is derived from an EMBL/GenBank/DDBJ whole genome shotgun (WGS) entry which is preliminary data.</text>
</comment>
<dbReference type="AlphaFoldDB" id="A0AAV6Z017"/>
<feature type="transmembrane region" description="Helical" evidence="1">
    <location>
        <begin position="20"/>
        <end position="40"/>
    </location>
</feature>
<dbReference type="EMBL" id="WNYA01009792">
    <property type="protein sequence ID" value="KAG8540635.1"/>
    <property type="molecule type" value="Genomic_DNA"/>
</dbReference>
<keyword evidence="3" id="KW-1185">Reference proteome</keyword>
<dbReference type="Proteomes" id="UP000824782">
    <property type="component" value="Unassembled WGS sequence"/>
</dbReference>
<evidence type="ECO:0000256" key="1">
    <source>
        <dbReference type="SAM" id="Phobius"/>
    </source>
</evidence>
<evidence type="ECO:0000313" key="3">
    <source>
        <dbReference type="Proteomes" id="UP000824782"/>
    </source>
</evidence>
<proteinExistence type="predicted"/>
<evidence type="ECO:0000313" key="2">
    <source>
        <dbReference type="EMBL" id="KAG8540635.1"/>
    </source>
</evidence>
<keyword evidence="1" id="KW-0812">Transmembrane</keyword>
<sequence length="75" mass="7995">MILHFFRLSLVTFCRLGFSGTFLTTFFTLPTSFGFLSFSLDSASRSLSGLPSLGSPPSASGCCSSSPLAFFGFFS</sequence>
<organism evidence="2 3">
    <name type="scientific">Engystomops pustulosus</name>
    <name type="common">Tungara frog</name>
    <name type="synonym">Physalaemus pustulosus</name>
    <dbReference type="NCBI Taxonomy" id="76066"/>
    <lineage>
        <taxon>Eukaryota</taxon>
        <taxon>Metazoa</taxon>
        <taxon>Chordata</taxon>
        <taxon>Craniata</taxon>
        <taxon>Vertebrata</taxon>
        <taxon>Euteleostomi</taxon>
        <taxon>Amphibia</taxon>
        <taxon>Batrachia</taxon>
        <taxon>Anura</taxon>
        <taxon>Neobatrachia</taxon>
        <taxon>Hyloidea</taxon>
        <taxon>Leptodactylidae</taxon>
        <taxon>Leiuperinae</taxon>
        <taxon>Engystomops</taxon>
    </lineage>
</organism>
<protein>
    <recommendedName>
        <fullName evidence="4">Secreted protein</fullName>
    </recommendedName>
</protein>